<evidence type="ECO:0000256" key="1">
    <source>
        <dbReference type="ARBA" id="ARBA00023015"/>
    </source>
</evidence>
<dbReference type="InterPro" id="IPR002577">
    <property type="entry name" value="HTH_HxlR"/>
</dbReference>
<dbReference type="PANTHER" id="PTHR33204">
    <property type="entry name" value="TRANSCRIPTIONAL REGULATOR, MARR FAMILY"/>
    <property type="match status" value="1"/>
</dbReference>
<dbReference type="EMBL" id="JALPRF010000001">
    <property type="protein sequence ID" value="MCK8490782.1"/>
    <property type="molecule type" value="Genomic_DNA"/>
</dbReference>
<keyword evidence="1" id="KW-0805">Transcription regulation</keyword>
<name>A0ABT0HF39_9BACT</name>
<dbReference type="PANTHER" id="PTHR33204:SF29">
    <property type="entry name" value="TRANSCRIPTIONAL REGULATOR"/>
    <property type="match status" value="1"/>
</dbReference>
<evidence type="ECO:0000259" key="4">
    <source>
        <dbReference type="PROSITE" id="PS51118"/>
    </source>
</evidence>
<dbReference type="InterPro" id="IPR036390">
    <property type="entry name" value="WH_DNA-bd_sf"/>
</dbReference>
<reference evidence="5 6" key="1">
    <citation type="submission" date="2022-04" db="EMBL/GenBank/DDBJ databases">
        <title>Spirosoma sp. strain RP8 genome sequencing and assembly.</title>
        <authorList>
            <person name="Jung Y."/>
        </authorList>
    </citation>
    <scope>NUCLEOTIDE SEQUENCE [LARGE SCALE GENOMIC DNA]</scope>
    <source>
        <strain evidence="5 6">RP8</strain>
    </source>
</reference>
<dbReference type="RefSeq" id="WP_232559355.1">
    <property type="nucleotide sequence ID" value="NZ_JALPRF010000001.1"/>
</dbReference>
<gene>
    <name evidence="5" type="ORF">M0L20_02895</name>
</gene>
<dbReference type="Pfam" id="PF01638">
    <property type="entry name" value="HxlR"/>
    <property type="match status" value="1"/>
</dbReference>
<keyword evidence="3" id="KW-0804">Transcription</keyword>
<dbReference type="PROSITE" id="PS51118">
    <property type="entry name" value="HTH_HXLR"/>
    <property type="match status" value="1"/>
</dbReference>
<proteinExistence type="predicted"/>
<feature type="domain" description="HTH hxlR-type" evidence="4">
    <location>
        <begin position="15"/>
        <end position="112"/>
    </location>
</feature>
<accession>A0ABT0HF39</accession>
<dbReference type="InterPro" id="IPR036388">
    <property type="entry name" value="WH-like_DNA-bd_sf"/>
</dbReference>
<dbReference type="SUPFAM" id="SSF46785">
    <property type="entry name" value="Winged helix' DNA-binding domain"/>
    <property type="match status" value="1"/>
</dbReference>
<keyword evidence="6" id="KW-1185">Reference proteome</keyword>
<dbReference type="Proteomes" id="UP001202180">
    <property type="component" value="Unassembled WGS sequence"/>
</dbReference>
<evidence type="ECO:0000256" key="3">
    <source>
        <dbReference type="ARBA" id="ARBA00023163"/>
    </source>
</evidence>
<dbReference type="Gene3D" id="1.10.10.10">
    <property type="entry name" value="Winged helix-like DNA-binding domain superfamily/Winged helix DNA-binding domain"/>
    <property type="match status" value="1"/>
</dbReference>
<organism evidence="5 6">
    <name type="scientific">Spirosoma liriopis</name>
    <dbReference type="NCBI Taxonomy" id="2937440"/>
    <lineage>
        <taxon>Bacteria</taxon>
        <taxon>Pseudomonadati</taxon>
        <taxon>Bacteroidota</taxon>
        <taxon>Cytophagia</taxon>
        <taxon>Cytophagales</taxon>
        <taxon>Cytophagaceae</taxon>
        <taxon>Spirosoma</taxon>
    </lineage>
</organism>
<keyword evidence="2" id="KW-0238">DNA-binding</keyword>
<evidence type="ECO:0000256" key="2">
    <source>
        <dbReference type="ARBA" id="ARBA00023125"/>
    </source>
</evidence>
<sequence length="112" mass="12879">MSDNTNTQAISDVDQPVLKKSLDVICGKWRLYIIYQLSEQDRRYGELRRMIPDVSEKILIQELKALVTLGVVRKTSFSEVPPRVEYGLTEKTRKILPILKQIMEIGEAFLVA</sequence>
<comment type="caution">
    <text evidence="5">The sequence shown here is derived from an EMBL/GenBank/DDBJ whole genome shotgun (WGS) entry which is preliminary data.</text>
</comment>
<protein>
    <submittedName>
        <fullName evidence="5">Helix-turn-helix transcriptional regulator</fullName>
    </submittedName>
</protein>
<evidence type="ECO:0000313" key="6">
    <source>
        <dbReference type="Proteomes" id="UP001202180"/>
    </source>
</evidence>
<evidence type="ECO:0000313" key="5">
    <source>
        <dbReference type="EMBL" id="MCK8490782.1"/>
    </source>
</evidence>